<protein>
    <recommendedName>
        <fullName evidence="9">Dynamin family protein</fullName>
    </recommendedName>
</protein>
<dbReference type="PANTHER" id="PTHR10465">
    <property type="entry name" value="TRANSMEMBRANE GTPASE FZO1"/>
    <property type="match status" value="1"/>
</dbReference>
<sequence>MNRTQVINNILKQRKPLVQKIEQVETLLSQRQELLKELEQLRLTIIPQLDNPVSVELLKKLDLNKLQSLIDSALAALSKLKRRFARTTLNIGVVGRARQGKSRLLQSISGLTRAEIPDGDREHCTGVRSTIYHNRNSNQETYGVVWFHSERSFLQEIITPYYEQLQLGNPPLKIQEFAQNPLPDLPDTLKTFAEYKAKYEHLKKYKDNLGKYYKLLGTTEAQPLKITREQIREYVAQDNEQGERIYFNYLAVKEVKIICPFPQADIGQIALIDLPGLGDTGIGDQERLIKTVGEDVDVIIFVKKPQKGDYWADVDVKLYDITKSSLTEISINSWSYMILNHTPTVVDNYLNCQDLQKSIKDNHIEVLQTVIVDCAEKNAVSVFLDKVLNDLVYSITDLDRKYARTCQDRIQELGNMINSELNQVRTLLDDYANIPRQSLELFNRFIDNLSYSMMELRQELQQKIGTVDPYFENQVKQALDTCKLDPGIPSENAILRRSVQPEYKGSLRSVYYAYIAELRAHISQNFLSLNQGLQQSMFNLKNTVANLLIDEVRLGELTDQRGVNFLKYMATLFESKNNKLELGFWTFADFEMSYGDLLLQLIRQHLNELLSPDLDGMNIDNMTASSVKENLQLLYDEAIAKCEATLNEWLTKPSEVEFFMFEEFSDRILFAEGMKDEWSAFLNDDEIRSKVWIEFRQIEERKHLQMSWKNQVTKTMIPNQELVFL</sequence>
<dbReference type="AlphaFoldDB" id="A0A4P6A2A1"/>
<reference evidence="8" key="1">
    <citation type="submission" date="2019-02" db="EMBL/GenBank/DDBJ databases">
        <title>Draft genome sequence of Planktothrix agardhii NIES-905.</title>
        <authorList>
            <person name="Yamaguchi H."/>
            <person name="Suzuki S."/>
            <person name="Kawachi M."/>
        </authorList>
    </citation>
    <scope>NUCLEOTIDE SEQUENCE [LARGE SCALE GENOMIC DNA]</scope>
    <source>
        <strain evidence="8">CCAP 1459/11A</strain>
    </source>
</reference>
<dbReference type="GO" id="GO:0016020">
    <property type="term" value="C:membrane"/>
    <property type="evidence" value="ECO:0007669"/>
    <property type="project" value="UniProtKB-SubCell"/>
</dbReference>
<keyword evidence="4" id="KW-0342">GTP-binding</keyword>
<evidence type="ECO:0000256" key="6">
    <source>
        <dbReference type="SAM" id="Coils"/>
    </source>
</evidence>
<keyword evidence="6" id="KW-0175">Coiled coil</keyword>
<dbReference type="InterPro" id="IPR027417">
    <property type="entry name" value="P-loop_NTPase"/>
</dbReference>
<dbReference type="RefSeq" id="WP_141295212.1">
    <property type="nucleotide sequence ID" value="NZ_BJCD01000053.1"/>
</dbReference>
<comment type="caution">
    <text evidence="7">The sequence shown here is derived from an EMBL/GenBank/DDBJ whole genome shotgun (WGS) entry which is preliminary data.</text>
</comment>
<evidence type="ECO:0008006" key="9">
    <source>
        <dbReference type="Google" id="ProtNLM"/>
    </source>
</evidence>
<proteinExistence type="predicted"/>
<evidence type="ECO:0000256" key="4">
    <source>
        <dbReference type="ARBA" id="ARBA00023134"/>
    </source>
</evidence>
<evidence type="ECO:0000256" key="5">
    <source>
        <dbReference type="ARBA" id="ARBA00023136"/>
    </source>
</evidence>
<comment type="subcellular location">
    <subcellularLocation>
        <location evidence="1">Membrane</location>
    </subcellularLocation>
</comment>
<evidence type="ECO:0000256" key="1">
    <source>
        <dbReference type="ARBA" id="ARBA00004370"/>
    </source>
</evidence>
<organism evidence="7 8">
    <name type="scientific">Planktothrix agardhii CCAP 1459/11A</name>
    <dbReference type="NCBI Taxonomy" id="282420"/>
    <lineage>
        <taxon>Bacteria</taxon>
        <taxon>Bacillati</taxon>
        <taxon>Cyanobacteriota</taxon>
        <taxon>Cyanophyceae</taxon>
        <taxon>Oscillatoriophycideae</taxon>
        <taxon>Oscillatoriales</taxon>
        <taxon>Microcoleaceae</taxon>
        <taxon>Planktothrix</taxon>
    </lineage>
</organism>
<dbReference type="InterPro" id="IPR027094">
    <property type="entry name" value="Mitofusin_fam"/>
</dbReference>
<evidence type="ECO:0000256" key="3">
    <source>
        <dbReference type="ARBA" id="ARBA00022801"/>
    </source>
</evidence>
<evidence type="ECO:0000256" key="2">
    <source>
        <dbReference type="ARBA" id="ARBA00022741"/>
    </source>
</evidence>
<dbReference type="Proteomes" id="UP000299794">
    <property type="component" value="Unassembled WGS sequence"/>
</dbReference>
<gene>
    <name evidence="7" type="ORF">PA905_34260</name>
</gene>
<evidence type="ECO:0000313" key="8">
    <source>
        <dbReference type="Proteomes" id="UP000299794"/>
    </source>
</evidence>
<keyword evidence="2" id="KW-0547">Nucleotide-binding</keyword>
<dbReference type="Gene3D" id="3.40.50.300">
    <property type="entry name" value="P-loop containing nucleotide triphosphate hydrolases"/>
    <property type="match status" value="1"/>
</dbReference>
<dbReference type="GO" id="GO:0008053">
    <property type="term" value="P:mitochondrial fusion"/>
    <property type="evidence" value="ECO:0007669"/>
    <property type="project" value="TreeGrafter"/>
</dbReference>
<accession>A0A4P6A2A1</accession>
<dbReference type="GO" id="GO:0003924">
    <property type="term" value="F:GTPase activity"/>
    <property type="evidence" value="ECO:0007669"/>
    <property type="project" value="InterPro"/>
</dbReference>
<evidence type="ECO:0000313" key="7">
    <source>
        <dbReference type="EMBL" id="GDZ95187.1"/>
    </source>
</evidence>
<dbReference type="PANTHER" id="PTHR10465:SF0">
    <property type="entry name" value="SARCALUMENIN"/>
    <property type="match status" value="1"/>
</dbReference>
<dbReference type="EMBL" id="BJCD01000053">
    <property type="protein sequence ID" value="GDZ95187.1"/>
    <property type="molecule type" value="Genomic_DNA"/>
</dbReference>
<keyword evidence="3" id="KW-0378">Hydrolase</keyword>
<dbReference type="GO" id="GO:0005525">
    <property type="term" value="F:GTP binding"/>
    <property type="evidence" value="ECO:0007669"/>
    <property type="project" value="UniProtKB-KW"/>
</dbReference>
<dbReference type="SUPFAM" id="SSF52540">
    <property type="entry name" value="P-loop containing nucleoside triphosphate hydrolases"/>
    <property type="match status" value="1"/>
</dbReference>
<name>A0A4P6A2A1_PLAAG</name>
<feature type="coiled-coil region" evidence="6">
    <location>
        <begin position="17"/>
        <end position="83"/>
    </location>
</feature>
<keyword evidence="5" id="KW-0472">Membrane</keyword>